<accession>A0AAV7U7Q0</accession>
<evidence type="ECO:0000313" key="3">
    <source>
        <dbReference type="Proteomes" id="UP001066276"/>
    </source>
</evidence>
<protein>
    <submittedName>
        <fullName evidence="2">Uncharacterized protein</fullName>
    </submittedName>
</protein>
<evidence type="ECO:0000313" key="2">
    <source>
        <dbReference type="EMBL" id="KAJ1184681.1"/>
    </source>
</evidence>
<dbReference type="AlphaFoldDB" id="A0AAV7U7Q0"/>
<evidence type="ECO:0000256" key="1">
    <source>
        <dbReference type="SAM" id="MobiDB-lite"/>
    </source>
</evidence>
<organism evidence="2 3">
    <name type="scientific">Pleurodeles waltl</name>
    <name type="common">Iberian ribbed newt</name>
    <dbReference type="NCBI Taxonomy" id="8319"/>
    <lineage>
        <taxon>Eukaryota</taxon>
        <taxon>Metazoa</taxon>
        <taxon>Chordata</taxon>
        <taxon>Craniata</taxon>
        <taxon>Vertebrata</taxon>
        <taxon>Euteleostomi</taxon>
        <taxon>Amphibia</taxon>
        <taxon>Batrachia</taxon>
        <taxon>Caudata</taxon>
        <taxon>Salamandroidea</taxon>
        <taxon>Salamandridae</taxon>
        <taxon>Pleurodelinae</taxon>
        <taxon>Pleurodeles</taxon>
    </lineage>
</organism>
<proteinExistence type="predicted"/>
<feature type="region of interest" description="Disordered" evidence="1">
    <location>
        <begin position="60"/>
        <end position="85"/>
    </location>
</feature>
<reference evidence="2" key="1">
    <citation type="journal article" date="2022" name="bioRxiv">
        <title>Sequencing and chromosome-scale assembly of the giantPleurodeles waltlgenome.</title>
        <authorList>
            <person name="Brown T."/>
            <person name="Elewa A."/>
            <person name="Iarovenko S."/>
            <person name="Subramanian E."/>
            <person name="Araus A.J."/>
            <person name="Petzold A."/>
            <person name="Susuki M."/>
            <person name="Suzuki K.-i.T."/>
            <person name="Hayashi T."/>
            <person name="Toyoda A."/>
            <person name="Oliveira C."/>
            <person name="Osipova E."/>
            <person name="Leigh N.D."/>
            <person name="Simon A."/>
            <person name="Yun M.H."/>
        </authorList>
    </citation>
    <scope>NUCLEOTIDE SEQUENCE</scope>
    <source>
        <strain evidence="2">20211129_DDA</strain>
        <tissue evidence="2">Liver</tissue>
    </source>
</reference>
<feature type="compositionally biased region" description="Basic and acidic residues" evidence="1">
    <location>
        <begin position="140"/>
        <end position="154"/>
    </location>
</feature>
<name>A0AAV7U7Q0_PLEWA</name>
<dbReference type="Proteomes" id="UP001066276">
    <property type="component" value="Chromosome 3_1"/>
</dbReference>
<comment type="caution">
    <text evidence="2">The sequence shown here is derived from an EMBL/GenBank/DDBJ whole genome shotgun (WGS) entry which is preliminary data.</text>
</comment>
<gene>
    <name evidence="2" type="ORF">NDU88_001484</name>
</gene>
<sequence length="154" mass="17234">METSGQYVEEDQISYLPIDDNFCQIMDASIYKVVTQLMTPLEKKIDLMASQCSLPLLDEDAVGPSRLSSQRRAQTPDPLRNHPRENALEAFARLKKVCLEQPQNPESLNGKLADFPQSSDADLELEGPTLTAKDPVTADVHWDDMLDPDDLVHP</sequence>
<dbReference type="EMBL" id="JANPWB010000005">
    <property type="protein sequence ID" value="KAJ1184681.1"/>
    <property type="molecule type" value="Genomic_DNA"/>
</dbReference>
<feature type="region of interest" description="Disordered" evidence="1">
    <location>
        <begin position="104"/>
        <end position="154"/>
    </location>
</feature>
<keyword evidence="3" id="KW-1185">Reference proteome</keyword>